<dbReference type="CDD" id="cd00063">
    <property type="entry name" value="FN3"/>
    <property type="match status" value="6"/>
</dbReference>
<evidence type="ECO:0000313" key="5">
    <source>
        <dbReference type="Proteomes" id="UP001286313"/>
    </source>
</evidence>
<dbReference type="SMART" id="SM00060">
    <property type="entry name" value="FN3"/>
    <property type="match status" value="8"/>
</dbReference>
<evidence type="ECO:0000313" key="4">
    <source>
        <dbReference type="EMBL" id="KAK3880684.1"/>
    </source>
</evidence>
<dbReference type="AlphaFoldDB" id="A0AAE1FVL3"/>
<feature type="domain" description="Fibronectin type-III" evidence="3">
    <location>
        <begin position="539"/>
        <end position="632"/>
    </location>
</feature>
<feature type="region of interest" description="Disordered" evidence="2">
    <location>
        <begin position="731"/>
        <end position="757"/>
    </location>
</feature>
<evidence type="ECO:0000256" key="1">
    <source>
        <dbReference type="ARBA" id="ARBA00022737"/>
    </source>
</evidence>
<feature type="domain" description="Fibronectin type-III" evidence="3">
    <location>
        <begin position="358"/>
        <end position="454"/>
    </location>
</feature>
<feature type="domain" description="Fibronectin type-III" evidence="3">
    <location>
        <begin position="1"/>
        <end position="86"/>
    </location>
</feature>
<feature type="domain" description="Fibronectin type-III" evidence="3">
    <location>
        <begin position="91"/>
        <end position="180"/>
    </location>
</feature>
<evidence type="ECO:0000256" key="2">
    <source>
        <dbReference type="SAM" id="MobiDB-lite"/>
    </source>
</evidence>
<dbReference type="EMBL" id="JAWQEG010001301">
    <property type="protein sequence ID" value="KAK3880684.1"/>
    <property type="molecule type" value="Genomic_DNA"/>
</dbReference>
<dbReference type="Proteomes" id="UP001286313">
    <property type="component" value="Unassembled WGS sequence"/>
</dbReference>
<dbReference type="SUPFAM" id="SSF49265">
    <property type="entry name" value="Fibronectin type III"/>
    <property type="match status" value="5"/>
</dbReference>
<accession>A0AAE1FVL3</accession>
<reference evidence="4" key="1">
    <citation type="submission" date="2023-10" db="EMBL/GenBank/DDBJ databases">
        <title>Genome assemblies of two species of porcelain crab, Petrolisthes cinctipes and Petrolisthes manimaculis (Anomura: Porcellanidae).</title>
        <authorList>
            <person name="Angst P."/>
        </authorList>
    </citation>
    <scope>NUCLEOTIDE SEQUENCE</scope>
    <source>
        <strain evidence="4">PB745_01</strain>
        <tissue evidence="4">Gill</tissue>
    </source>
</reference>
<organism evidence="4 5">
    <name type="scientific">Petrolisthes cinctipes</name>
    <name type="common">Flat porcelain crab</name>
    <dbReference type="NCBI Taxonomy" id="88211"/>
    <lineage>
        <taxon>Eukaryota</taxon>
        <taxon>Metazoa</taxon>
        <taxon>Ecdysozoa</taxon>
        <taxon>Arthropoda</taxon>
        <taxon>Crustacea</taxon>
        <taxon>Multicrustacea</taxon>
        <taxon>Malacostraca</taxon>
        <taxon>Eumalacostraca</taxon>
        <taxon>Eucarida</taxon>
        <taxon>Decapoda</taxon>
        <taxon>Pleocyemata</taxon>
        <taxon>Anomura</taxon>
        <taxon>Galatheoidea</taxon>
        <taxon>Porcellanidae</taxon>
        <taxon>Petrolisthes</taxon>
    </lineage>
</organism>
<dbReference type="PANTHER" id="PTHR46708:SF2">
    <property type="entry name" value="FIBRONECTIN TYPE-III DOMAIN-CONTAINING PROTEIN"/>
    <property type="match status" value="1"/>
</dbReference>
<feature type="region of interest" description="Disordered" evidence="2">
    <location>
        <begin position="72"/>
        <end position="91"/>
    </location>
</feature>
<sequence length="779" mass="85000">MVEDESDSLSITWTQPDTRCDITNNTISWSLSSTGDLVDSVTVNASEGYTITGLEPWTTYLVCVSASTLGGEGPEGSCVNETTEEDVPDGPPENLIVTVIMAEFMTVQWDPPAIPNGVITTYSVIWSPDNGTLDTSNTTCNITDLSPCTEYTLTISAATSKGFGPPGEILDITDPKAPPAITDLNVTQREHEPELGVTWTPVTPFGNCNVTYSVSWSDVANTEEGQGATTEPEYVIAELSLDTEYNVCVVSSSGGEDASQVCDRETTVNSRLGLKLESDSTNIFVSWYLIKNIDQYRITWSSQSGGQYYTVDGAVDSFIITNLVSCTEYSITVDARLNNNVMDTDTGTTRTSSPDPGQVTDLVVDQVDGQPVLNVTWTSVTSPPTCDLSYGVTWSYTDGNNTEFIGNDTTENTEYTITGLTFETEYIVCVYPTVDGQNFSESCQEEDVVESRLSMKLLPTATSITVKWSLIPNADSYFIVWLDANDGAWHTVYGSVSEFTITGLLPCTNYSIRLEAKAGEETLLTENDSALTLATAPSPVSDLTVTQVDREPALEVTWSPVTPPGKCDLTYRIIWSFSNNTQAGSNTTSETLYTIHNLSYGAKYTVCVDSWVEVYNATQECDFGTTISSKLALHLEATSTTISVYWSKVDVAETYYIEWTDGSNGAWTSLDSAYDTFDITDLLPGTNYTVYLNAKQGSEVLESDVDSIVTLVEAADGQVLRGVRLTSLTARKSPKKSLTTRGNPRQENTKKRLPPLASAMTQTRLPRFLSRMNRMVVKP</sequence>
<protein>
    <recommendedName>
        <fullName evidence="3">Fibronectin type-III domain-containing protein</fullName>
    </recommendedName>
</protein>
<dbReference type="PROSITE" id="PS50853">
    <property type="entry name" value="FN3"/>
    <property type="match status" value="5"/>
</dbReference>
<dbReference type="Pfam" id="PF00041">
    <property type="entry name" value="fn3"/>
    <property type="match status" value="6"/>
</dbReference>
<keyword evidence="1" id="KW-0677">Repeat</keyword>
<dbReference type="Gene3D" id="2.60.40.10">
    <property type="entry name" value="Immunoglobulins"/>
    <property type="match status" value="8"/>
</dbReference>
<keyword evidence="5" id="KW-1185">Reference proteome</keyword>
<comment type="caution">
    <text evidence="4">The sequence shown here is derived from an EMBL/GenBank/DDBJ whole genome shotgun (WGS) entry which is preliminary data.</text>
</comment>
<dbReference type="InterPro" id="IPR050991">
    <property type="entry name" value="ECM_Regulatory_Proteins"/>
</dbReference>
<feature type="domain" description="Fibronectin type-III" evidence="3">
    <location>
        <begin position="268"/>
        <end position="355"/>
    </location>
</feature>
<gene>
    <name evidence="4" type="ORF">Pcinc_014842</name>
</gene>
<evidence type="ECO:0000259" key="3">
    <source>
        <dbReference type="PROSITE" id="PS50853"/>
    </source>
</evidence>
<dbReference type="InterPro" id="IPR013783">
    <property type="entry name" value="Ig-like_fold"/>
</dbReference>
<dbReference type="PANTHER" id="PTHR46708">
    <property type="entry name" value="TENASCIN"/>
    <property type="match status" value="1"/>
</dbReference>
<dbReference type="InterPro" id="IPR003961">
    <property type="entry name" value="FN3_dom"/>
</dbReference>
<proteinExistence type="predicted"/>
<name>A0AAE1FVL3_PETCI</name>
<feature type="compositionally biased region" description="Polar residues" evidence="2">
    <location>
        <begin position="731"/>
        <end position="746"/>
    </location>
</feature>
<dbReference type="InterPro" id="IPR036116">
    <property type="entry name" value="FN3_sf"/>
</dbReference>